<dbReference type="GO" id="GO:0004805">
    <property type="term" value="F:trehalose-phosphatase activity"/>
    <property type="evidence" value="ECO:0007669"/>
    <property type="project" value="TreeGrafter"/>
</dbReference>
<dbReference type="PANTHER" id="PTHR10788:SF106">
    <property type="entry name" value="BCDNA.GH08860"/>
    <property type="match status" value="1"/>
</dbReference>
<dbReference type="CDD" id="cd03788">
    <property type="entry name" value="GT20_TPS"/>
    <property type="match status" value="1"/>
</dbReference>
<name>A0A6C0GQI9_9BACT</name>
<proteinExistence type="inferred from homology"/>
<keyword evidence="5" id="KW-0328">Glycosyltransferase</keyword>
<reference evidence="9 10" key="1">
    <citation type="submission" date="2020-01" db="EMBL/GenBank/DDBJ databases">
        <authorList>
            <person name="Kim M.K."/>
        </authorList>
    </citation>
    <scope>NUCLEOTIDE SEQUENCE [LARGE SCALE GENOMIC DNA]</scope>
    <source>
        <strain evidence="9 10">172606-1</strain>
    </source>
</reference>
<evidence type="ECO:0000256" key="2">
    <source>
        <dbReference type="ARBA" id="ARBA00006330"/>
    </source>
</evidence>
<dbReference type="GO" id="GO:0005829">
    <property type="term" value="C:cytosol"/>
    <property type="evidence" value="ECO:0007669"/>
    <property type="project" value="TreeGrafter"/>
</dbReference>
<dbReference type="Gene3D" id="3.40.50.1000">
    <property type="entry name" value="HAD superfamily/HAD-like"/>
    <property type="match status" value="1"/>
</dbReference>
<dbReference type="EC" id="2.4.1.15" evidence="8"/>
<dbReference type="EMBL" id="CP048222">
    <property type="protein sequence ID" value="QHT70124.1"/>
    <property type="molecule type" value="Genomic_DNA"/>
</dbReference>
<evidence type="ECO:0000313" key="10">
    <source>
        <dbReference type="Proteomes" id="UP000480178"/>
    </source>
</evidence>
<dbReference type="AlphaFoldDB" id="A0A6C0GQI9"/>
<dbReference type="InterPro" id="IPR006379">
    <property type="entry name" value="HAD-SF_hydro_IIB"/>
</dbReference>
<protein>
    <recommendedName>
        <fullName evidence="8">Alpha,alpha-trehalose-phosphate synthase</fullName>
        <ecNumber evidence="8">2.4.1.15</ecNumber>
    </recommendedName>
</protein>
<dbReference type="Pfam" id="PF02358">
    <property type="entry name" value="Trehalose_PPase"/>
    <property type="match status" value="1"/>
</dbReference>
<gene>
    <name evidence="9" type="ORF">GXP67_27490</name>
</gene>
<dbReference type="NCBIfam" id="TIGR01484">
    <property type="entry name" value="HAD-SF-IIB"/>
    <property type="match status" value="1"/>
</dbReference>
<dbReference type="InterPro" id="IPR003337">
    <property type="entry name" value="Trehalose_PPase"/>
</dbReference>
<dbReference type="InterPro" id="IPR001830">
    <property type="entry name" value="Glyco_trans_20"/>
</dbReference>
<dbReference type="UniPathway" id="UPA00299"/>
<comment type="subunit">
    <text evidence="4">Homotetramer.</text>
</comment>
<dbReference type="GO" id="GO:0003825">
    <property type="term" value="F:alpha,alpha-trehalose-phosphate synthase (UDP-forming) activity"/>
    <property type="evidence" value="ECO:0007669"/>
    <property type="project" value="UniProtKB-UniRule"/>
</dbReference>
<evidence type="ECO:0000256" key="7">
    <source>
        <dbReference type="ARBA" id="ARBA00048039"/>
    </source>
</evidence>
<dbReference type="InterPro" id="IPR023214">
    <property type="entry name" value="HAD_sf"/>
</dbReference>
<evidence type="ECO:0000256" key="6">
    <source>
        <dbReference type="ARBA" id="ARBA00022679"/>
    </source>
</evidence>
<keyword evidence="6" id="KW-0808">Transferase</keyword>
<dbReference type="RefSeq" id="WP_162446107.1">
    <property type="nucleotide sequence ID" value="NZ_CP048222.1"/>
</dbReference>
<dbReference type="InterPro" id="IPR036412">
    <property type="entry name" value="HAD-like_sf"/>
</dbReference>
<dbReference type="Pfam" id="PF00982">
    <property type="entry name" value="Glyco_transf_20"/>
    <property type="match status" value="1"/>
</dbReference>
<comment type="similarity">
    <text evidence="2">In the C-terminal section; belongs to the trehalose phosphatase family.</text>
</comment>
<accession>A0A6C0GQI9</accession>
<comment type="pathway">
    <text evidence="1">Glycan biosynthesis; trehalose biosynthesis.</text>
</comment>
<comment type="similarity">
    <text evidence="3">Belongs to the glycosyltransferase 20 family.</text>
</comment>
<dbReference type="NCBIfam" id="TIGR00685">
    <property type="entry name" value="T6PP"/>
    <property type="match status" value="1"/>
</dbReference>
<dbReference type="NCBIfam" id="NF011071">
    <property type="entry name" value="PRK14501.1"/>
    <property type="match status" value="1"/>
</dbReference>
<evidence type="ECO:0000256" key="5">
    <source>
        <dbReference type="ARBA" id="ARBA00022676"/>
    </source>
</evidence>
<dbReference type="GO" id="GO:0005992">
    <property type="term" value="P:trehalose biosynthetic process"/>
    <property type="evidence" value="ECO:0007669"/>
    <property type="project" value="UniProtKB-UniRule"/>
</dbReference>
<keyword evidence="10" id="KW-1185">Reference proteome</keyword>
<dbReference type="Gene3D" id="3.40.50.2000">
    <property type="entry name" value="Glycogen Phosphorylase B"/>
    <property type="match status" value="2"/>
</dbReference>
<dbReference type="PANTHER" id="PTHR10788">
    <property type="entry name" value="TREHALOSE-6-PHOSPHATE SYNTHASE"/>
    <property type="match status" value="1"/>
</dbReference>
<evidence type="ECO:0000256" key="3">
    <source>
        <dbReference type="ARBA" id="ARBA00008799"/>
    </source>
</evidence>
<evidence type="ECO:0000256" key="8">
    <source>
        <dbReference type="NCBIfam" id="TIGR02400"/>
    </source>
</evidence>
<evidence type="ECO:0000313" key="9">
    <source>
        <dbReference type="EMBL" id="QHT70124.1"/>
    </source>
</evidence>
<dbReference type="KEGG" id="rhoz:GXP67_27490"/>
<organism evidence="9 10">
    <name type="scientific">Rhodocytophaga rosea</name>
    <dbReference type="NCBI Taxonomy" id="2704465"/>
    <lineage>
        <taxon>Bacteria</taxon>
        <taxon>Pseudomonadati</taxon>
        <taxon>Bacteroidota</taxon>
        <taxon>Cytophagia</taxon>
        <taxon>Cytophagales</taxon>
        <taxon>Rhodocytophagaceae</taxon>
        <taxon>Rhodocytophaga</taxon>
    </lineage>
</organism>
<dbReference type="Proteomes" id="UP000480178">
    <property type="component" value="Chromosome"/>
</dbReference>
<dbReference type="SUPFAM" id="SSF56784">
    <property type="entry name" value="HAD-like"/>
    <property type="match status" value="1"/>
</dbReference>
<comment type="catalytic activity">
    <reaction evidence="7">
        <text>D-glucose 6-phosphate + UDP-alpha-D-glucose = alpha,alpha-trehalose 6-phosphate + UDP + H(+)</text>
        <dbReference type="Rhea" id="RHEA:18889"/>
        <dbReference type="ChEBI" id="CHEBI:15378"/>
        <dbReference type="ChEBI" id="CHEBI:58223"/>
        <dbReference type="ChEBI" id="CHEBI:58429"/>
        <dbReference type="ChEBI" id="CHEBI:58885"/>
        <dbReference type="ChEBI" id="CHEBI:61548"/>
        <dbReference type="EC" id="2.4.1.15"/>
    </reaction>
</comment>
<dbReference type="SUPFAM" id="SSF53756">
    <property type="entry name" value="UDP-Glycosyltransferase/glycogen phosphorylase"/>
    <property type="match status" value="1"/>
</dbReference>
<dbReference type="Gene3D" id="3.30.70.1020">
    <property type="entry name" value="Trehalose-6-phosphate phosphatase related protein, domain 2"/>
    <property type="match status" value="1"/>
</dbReference>
<evidence type="ECO:0000256" key="1">
    <source>
        <dbReference type="ARBA" id="ARBA00005199"/>
    </source>
</evidence>
<sequence>MPRLITISNRLPISVKLVDDNFVYTTSVGGLATGLSSTDTVKENYWVGWPGSTIEAPKDQAELKQKLNADNMQPVFLTDHEYDNFYEGFSNKTIWPLFHYFTQYTTYKKSYWEYYRKVNQLFCDEIKKIAQPDDVFWVHDYQLMLLPGMLREIFPDATIGFFLHIPFPSYEIFRTLPWRKEVLQGILGSDLVGFHTFDYMRHFLSAATRILDLNHHLGRINMANRVVEVDSFPMGIDYDKFANAVYEKETIKEIIELRQQLGKDKIILSVDRLDYSKGILERIIAFERFLGKYPEYQGQVTLLVILVPSRAGVDQYQNLKEQIDEAVGRINGKYNTLRWSPIHYFYRALPFHTLAAIYYMSDVALITPLRDGMNLIAKEYIASKTDQTGVLILSEMAGAAKELTEAIHVNPSDWHDIVRAIHTALTMPQQEQIKRNAAMQQTLKRYNVKRWSQVFMDRLREVRLATEKIKQKQFNDEILARLTKSYNESDKRLFLLDYDGTLVDFQDDPQKVSPDEYLYNLLKKLSDHPENSVVVISGRDKNSLERWLGKLNIGIIAEHGVWSKEPSGEWTRADMIDQEWKQELKGVMETFVDRTPGTFIEVKDYSLVWHYRKADQGLAEIRVHELLETLSQYTSRMRLQILEGNKVIEVKNAGINKGHAAEGWAQRNPEGFILAIGDDYTDEDTFKAVGSYTNAFTIKVGHNQTAAHYNIDSNRDVLRILHVLSEQQGIASDYKKVDMTA</sequence>
<evidence type="ECO:0000256" key="4">
    <source>
        <dbReference type="ARBA" id="ARBA00011881"/>
    </source>
</evidence>
<dbReference type="CDD" id="cd01627">
    <property type="entry name" value="HAD_TPP"/>
    <property type="match status" value="1"/>
</dbReference>
<dbReference type="NCBIfam" id="TIGR02400">
    <property type="entry name" value="trehalose_OtsA"/>
    <property type="match status" value="1"/>
</dbReference>
<dbReference type="InterPro" id="IPR012766">
    <property type="entry name" value="Trehalose_OtsA"/>
</dbReference>